<evidence type="ECO:0000313" key="2">
    <source>
        <dbReference type="Proteomes" id="UP000029024"/>
    </source>
</evidence>
<accession>A0A087B5B8</accession>
<proteinExistence type="predicted"/>
<dbReference type="EMBL" id="JGZA01000035">
    <property type="protein sequence ID" value="KFI66218.1"/>
    <property type="molecule type" value="Genomic_DNA"/>
</dbReference>
<organism evidence="1 2">
    <name type="scientific">Bifidobacterium longum subsp. suis</name>
    <dbReference type="NCBI Taxonomy" id="1695"/>
    <lineage>
        <taxon>Bacteria</taxon>
        <taxon>Bacillati</taxon>
        <taxon>Actinomycetota</taxon>
        <taxon>Actinomycetes</taxon>
        <taxon>Bifidobacteriales</taxon>
        <taxon>Bifidobacteriaceae</taxon>
        <taxon>Bifidobacterium</taxon>
    </lineage>
</organism>
<dbReference type="Proteomes" id="UP000029024">
    <property type="component" value="Unassembled WGS sequence"/>
</dbReference>
<dbReference type="AlphaFoldDB" id="A0A087B5B8"/>
<comment type="caution">
    <text evidence="1">The sequence shown here is derived from an EMBL/GenBank/DDBJ whole genome shotgun (WGS) entry which is preliminary data.</text>
</comment>
<evidence type="ECO:0000313" key="1">
    <source>
        <dbReference type="EMBL" id="KFI66218.1"/>
    </source>
</evidence>
<name>A0A087B5B8_BIFLN</name>
<reference evidence="1 2" key="1">
    <citation type="submission" date="2014-03" db="EMBL/GenBank/DDBJ databases">
        <title>Genomics of Bifidobacteria.</title>
        <authorList>
            <person name="Ventura M."/>
            <person name="Milani C."/>
            <person name="Lugli G.A."/>
        </authorList>
    </citation>
    <scope>NUCLEOTIDE SEQUENCE [LARGE SCALE GENOMIC DNA]</scope>
    <source>
        <strain evidence="1 2">LMG 21814</strain>
    </source>
</reference>
<protein>
    <submittedName>
        <fullName evidence="1">Uncharacterized protein</fullName>
    </submittedName>
</protein>
<sequence>MMKNFGCMAQSFGLVVTRQHEIHNRLVTVFLMYRQLLSIFSRQRHITPDS</sequence>
<gene>
    <name evidence="1" type="ORF">BLSS_2014</name>
</gene>